<dbReference type="RefSeq" id="WP_359789963.1">
    <property type="nucleotide sequence ID" value="NZ_JBEYBN010000025.1"/>
</dbReference>
<protein>
    <submittedName>
        <fullName evidence="2">Outer membrane protein assembly factor BamE</fullName>
    </submittedName>
</protein>
<organism evidence="2 3">
    <name type="scientific">Streptomyces olindensis</name>
    <dbReference type="NCBI Taxonomy" id="358823"/>
    <lineage>
        <taxon>Bacteria</taxon>
        <taxon>Bacillati</taxon>
        <taxon>Actinomycetota</taxon>
        <taxon>Actinomycetes</taxon>
        <taxon>Kitasatosporales</taxon>
        <taxon>Streptomycetaceae</taxon>
        <taxon>Streptomyces</taxon>
    </lineage>
</organism>
<sequence length="93" mass="10651">MTMVEPGMTRRQVRRLLGSPTNSVDDRQFLGRYTTRSYLDLRVWRRRSRSEAWVYANTPDAGLATFIHFTRGRVEKVLVTPVPARGEPAEGAD</sequence>
<gene>
    <name evidence="2" type="primary">bamE</name>
    <name evidence="2" type="ORF">ABZ568_19335</name>
</gene>
<comment type="caution">
    <text evidence="2">The sequence shown here is derived from an EMBL/GenBank/DDBJ whole genome shotgun (WGS) entry which is preliminary data.</text>
</comment>
<evidence type="ECO:0000259" key="1">
    <source>
        <dbReference type="Pfam" id="PF04355"/>
    </source>
</evidence>
<evidence type="ECO:0000313" key="3">
    <source>
        <dbReference type="Proteomes" id="UP001550603"/>
    </source>
</evidence>
<keyword evidence="3" id="KW-1185">Reference proteome</keyword>
<feature type="domain" description="Outer membrane protein assembly factor BamE" evidence="1">
    <location>
        <begin position="3"/>
        <end position="21"/>
    </location>
</feature>
<accession>A0ABV2XWW3</accession>
<dbReference type="Proteomes" id="UP001550603">
    <property type="component" value="Unassembled WGS sequence"/>
</dbReference>
<dbReference type="EMBL" id="JBEYBN010000025">
    <property type="protein sequence ID" value="MEU2268512.1"/>
    <property type="molecule type" value="Genomic_DNA"/>
</dbReference>
<evidence type="ECO:0000313" key="2">
    <source>
        <dbReference type="EMBL" id="MEU2268512.1"/>
    </source>
</evidence>
<dbReference type="InterPro" id="IPR007450">
    <property type="entry name" value="BamE_dom"/>
</dbReference>
<name>A0ABV2XWW3_9ACTN</name>
<reference evidence="2 3" key="1">
    <citation type="submission" date="2024-06" db="EMBL/GenBank/DDBJ databases">
        <title>The Natural Products Discovery Center: Release of the First 8490 Sequenced Strains for Exploring Actinobacteria Biosynthetic Diversity.</title>
        <authorList>
            <person name="Kalkreuter E."/>
            <person name="Kautsar S.A."/>
            <person name="Yang D."/>
            <person name="Bader C.D."/>
            <person name="Teijaro C.N."/>
            <person name="Fluegel L."/>
            <person name="Davis C.M."/>
            <person name="Simpson J.R."/>
            <person name="Lauterbach L."/>
            <person name="Steele A.D."/>
            <person name="Gui C."/>
            <person name="Meng S."/>
            <person name="Li G."/>
            <person name="Viehrig K."/>
            <person name="Ye F."/>
            <person name="Su P."/>
            <person name="Kiefer A.F."/>
            <person name="Nichols A."/>
            <person name="Cepeda A.J."/>
            <person name="Yan W."/>
            <person name="Fan B."/>
            <person name="Jiang Y."/>
            <person name="Adhikari A."/>
            <person name="Zheng C.-J."/>
            <person name="Schuster L."/>
            <person name="Cowan T.M."/>
            <person name="Smanski M.J."/>
            <person name="Chevrette M.G."/>
            <person name="De Carvalho L.P.S."/>
            <person name="Shen B."/>
        </authorList>
    </citation>
    <scope>NUCLEOTIDE SEQUENCE [LARGE SCALE GENOMIC DNA]</scope>
    <source>
        <strain evidence="2 3">NPDC019583</strain>
    </source>
</reference>
<proteinExistence type="predicted"/>
<dbReference type="Pfam" id="PF04355">
    <property type="entry name" value="BamE"/>
    <property type="match status" value="1"/>
</dbReference>